<organism evidence="1 2">
    <name type="scientific">Paracoccus yeei</name>
    <dbReference type="NCBI Taxonomy" id="147645"/>
    <lineage>
        <taxon>Bacteria</taxon>
        <taxon>Pseudomonadati</taxon>
        <taxon>Pseudomonadota</taxon>
        <taxon>Alphaproteobacteria</taxon>
        <taxon>Rhodobacterales</taxon>
        <taxon>Paracoccaceae</taxon>
        <taxon>Paracoccus</taxon>
    </lineage>
</organism>
<keyword evidence="2" id="KW-1185">Reference proteome</keyword>
<dbReference type="STRING" id="147645.A6J80_03090"/>
<sequence length="84" mass="9520">MTDAELIARLRDDVKVHEMTGDGGMGRVEATRLAADRLTQLSEENARLRSLMVEAKQRLSYDADIFHDQVLDQLRHEPVRSATV</sequence>
<reference evidence="1" key="1">
    <citation type="submission" date="2017-12" db="EMBL/GenBank/DDBJ databases">
        <title>FDA dAtabase for Regulatory Grade micrObial Sequences (FDA-ARGOS): Supporting development and validation of Infectious Disease Dx tests.</title>
        <authorList>
            <person name="Campos J."/>
            <person name="Goldberg B."/>
            <person name="Tallon L."/>
            <person name="Sadzewicz L."/>
            <person name="Sengamalay N."/>
            <person name="Ott S."/>
            <person name="Godinez A."/>
            <person name="Nagaraj S."/>
            <person name="Vyas G."/>
            <person name="Aluvathingal J."/>
            <person name="Nadendla S."/>
            <person name="Geyer C."/>
            <person name="Nandy P."/>
            <person name="Hobson J."/>
            <person name="Sichtig H."/>
        </authorList>
    </citation>
    <scope>NUCLEOTIDE SEQUENCE</scope>
    <source>
        <strain evidence="1">FDAARGOS_252</strain>
    </source>
</reference>
<accession>A0A1V0GP76</accession>
<dbReference type="RefSeq" id="WP_080620451.1">
    <property type="nucleotide sequence ID" value="NZ_CAWMZI010000001.1"/>
</dbReference>
<proteinExistence type="predicted"/>
<dbReference type="AlphaFoldDB" id="A0A1V0GP76"/>
<dbReference type="Proteomes" id="UP000191257">
    <property type="component" value="Chromosome"/>
</dbReference>
<gene>
    <name evidence="1" type="ORF">A6J80_03090</name>
</gene>
<name>A0A1V0GP76_9RHOB</name>
<dbReference type="EMBL" id="CP020442">
    <property type="protein sequence ID" value="ARC35499.1"/>
    <property type="molecule type" value="Genomic_DNA"/>
</dbReference>
<protein>
    <submittedName>
        <fullName evidence="1">Uncharacterized protein</fullName>
    </submittedName>
</protein>
<dbReference type="KEGG" id="pye:A6J80_03090"/>
<evidence type="ECO:0000313" key="1">
    <source>
        <dbReference type="EMBL" id="ARC35499.1"/>
    </source>
</evidence>
<evidence type="ECO:0000313" key="2">
    <source>
        <dbReference type="Proteomes" id="UP000191257"/>
    </source>
</evidence>